<name>A0AAD7RD92_9TELE</name>
<organism evidence="2 3">
    <name type="scientific">Aldrovandia affinis</name>
    <dbReference type="NCBI Taxonomy" id="143900"/>
    <lineage>
        <taxon>Eukaryota</taxon>
        <taxon>Metazoa</taxon>
        <taxon>Chordata</taxon>
        <taxon>Craniata</taxon>
        <taxon>Vertebrata</taxon>
        <taxon>Euteleostomi</taxon>
        <taxon>Actinopterygii</taxon>
        <taxon>Neopterygii</taxon>
        <taxon>Teleostei</taxon>
        <taxon>Notacanthiformes</taxon>
        <taxon>Halosauridae</taxon>
        <taxon>Aldrovandia</taxon>
    </lineage>
</organism>
<protein>
    <submittedName>
        <fullName evidence="2">Uncharacterized protein</fullName>
    </submittedName>
</protein>
<gene>
    <name evidence="2" type="ORF">AAFF_G00272650</name>
</gene>
<evidence type="ECO:0000313" key="2">
    <source>
        <dbReference type="EMBL" id="KAJ8372941.1"/>
    </source>
</evidence>
<dbReference type="AlphaFoldDB" id="A0AAD7RD92"/>
<keyword evidence="3" id="KW-1185">Reference proteome</keyword>
<evidence type="ECO:0000313" key="3">
    <source>
        <dbReference type="Proteomes" id="UP001221898"/>
    </source>
</evidence>
<dbReference type="EMBL" id="JAINUG010000379">
    <property type="protein sequence ID" value="KAJ8372941.1"/>
    <property type="molecule type" value="Genomic_DNA"/>
</dbReference>
<reference evidence="2" key="1">
    <citation type="journal article" date="2023" name="Science">
        <title>Genome structures resolve the early diversification of teleost fishes.</title>
        <authorList>
            <person name="Parey E."/>
            <person name="Louis A."/>
            <person name="Montfort J."/>
            <person name="Bouchez O."/>
            <person name="Roques C."/>
            <person name="Iampietro C."/>
            <person name="Lluch J."/>
            <person name="Castinel A."/>
            <person name="Donnadieu C."/>
            <person name="Desvignes T."/>
            <person name="Floi Bucao C."/>
            <person name="Jouanno E."/>
            <person name="Wen M."/>
            <person name="Mejri S."/>
            <person name="Dirks R."/>
            <person name="Jansen H."/>
            <person name="Henkel C."/>
            <person name="Chen W.J."/>
            <person name="Zahm M."/>
            <person name="Cabau C."/>
            <person name="Klopp C."/>
            <person name="Thompson A.W."/>
            <person name="Robinson-Rechavi M."/>
            <person name="Braasch I."/>
            <person name="Lecointre G."/>
            <person name="Bobe J."/>
            <person name="Postlethwait J.H."/>
            <person name="Berthelot C."/>
            <person name="Roest Crollius H."/>
            <person name="Guiguen Y."/>
        </authorList>
    </citation>
    <scope>NUCLEOTIDE SEQUENCE</scope>
    <source>
        <strain evidence="2">NC1722</strain>
    </source>
</reference>
<dbReference type="Proteomes" id="UP001221898">
    <property type="component" value="Unassembled WGS sequence"/>
</dbReference>
<proteinExistence type="predicted"/>
<accession>A0AAD7RD92</accession>
<sequence length="100" mass="11106">MTFRDYGSVDRGAETPSRQTLGLKKPNFRRAHGSPCQTSALNITPFRVSFRETSQQRISIVRCRNVRRSSLPWEHPNHADARGINLQPGNQGATATSGAE</sequence>
<feature type="region of interest" description="Disordered" evidence="1">
    <location>
        <begin position="1"/>
        <end position="36"/>
    </location>
</feature>
<feature type="compositionally biased region" description="Polar residues" evidence="1">
    <location>
        <begin position="87"/>
        <end position="100"/>
    </location>
</feature>
<evidence type="ECO:0000256" key="1">
    <source>
        <dbReference type="SAM" id="MobiDB-lite"/>
    </source>
</evidence>
<feature type="region of interest" description="Disordered" evidence="1">
    <location>
        <begin position="71"/>
        <end position="100"/>
    </location>
</feature>
<comment type="caution">
    <text evidence="2">The sequence shown here is derived from an EMBL/GenBank/DDBJ whole genome shotgun (WGS) entry which is preliminary data.</text>
</comment>